<keyword evidence="3" id="KW-1185">Reference proteome</keyword>
<dbReference type="Proteomes" id="UP001054252">
    <property type="component" value="Unassembled WGS sequence"/>
</dbReference>
<evidence type="ECO:0000313" key="3">
    <source>
        <dbReference type="Proteomes" id="UP001054252"/>
    </source>
</evidence>
<organism evidence="2 3">
    <name type="scientific">Rubroshorea leprosula</name>
    <dbReference type="NCBI Taxonomy" id="152421"/>
    <lineage>
        <taxon>Eukaryota</taxon>
        <taxon>Viridiplantae</taxon>
        <taxon>Streptophyta</taxon>
        <taxon>Embryophyta</taxon>
        <taxon>Tracheophyta</taxon>
        <taxon>Spermatophyta</taxon>
        <taxon>Magnoliopsida</taxon>
        <taxon>eudicotyledons</taxon>
        <taxon>Gunneridae</taxon>
        <taxon>Pentapetalae</taxon>
        <taxon>rosids</taxon>
        <taxon>malvids</taxon>
        <taxon>Malvales</taxon>
        <taxon>Dipterocarpaceae</taxon>
        <taxon>Rubroshorea</taxon>
    </lineage>
</organism>
<gene>
    <name evidence="2" type="ORF">SLEP1_g49327</name>
</gene>
<comment type="caution">
    <text evidence="2">The sequence shown here is derived from an EMBL/GenBank/DDBJ whole genome shotgun (WGS) entry which is preliminary data.</text>
</comment>
<dbReference type="EMBL" id="BPVZ01000153">
    <property type="protein sequence ID" value="GKV41846.1"/>
    <property type="molecule type" value="Genomic_DNA"/>
</dbReference>
<proteinExistence type="predicted"/>
<evidence type="ECO:0000256" key="1">
    <source>
        <dbReference type="SAM" id="MobiDB-lite"/>
    </source>
</evidence>
<reference evidence="2 3" key="1">
    <citation type="journal article" date="2021" name="Commun. Biol.">
        <title>The genome of Shorea leprosula (Dipterocarpaceae) highlights the ecological relevance of drought in aseasonal tropical rainforests.</title>
        <authorList>
            <person name="Ng K.K.S."/>
            <person name="Kobayashi M.J."/>
            <person name="Fawcett J.A."/>
            <person name="Hatakeyama M."/>
            <person name="Paape T."/>
            <person name="Ng C.H."/>
            <person name="Ang C.C."/>
            <person name="Tnah L.H."/>
            <person name="Lee C.T."/>
            <person name="Nishiyama T."/>
            <person name="Sese J."/>
            <person name="O'Brien M.J."/>
            <person name="Copetti D."/>
            <person name="Mohd Noor M.I."/>
            <person name="Ong R.C."/>
            <person name="Putra M."/>
            <person name="Sireger I.Z."/>
            <person name="Indrioko S."/>
            <person name="Kosugi Y."/>
            <person name="Izuno A."/>
            <person name="Isagi Y."/>
            <person name="Lee S.L."/>
            <person name="Shimizu K.K."/>
        </authorList>
    </citation>
    <scope>NUCLEOTIDE SEQUENCE [LARGE SCALE GENOMIC DNA]</scope>
    <source>
        <strain evidence="2">214</strain>
    </source>
</reference>
<sequence length="177" mass="19391">MQQLRPPTHLCDVFLASTVPGSLPPLKLSVAIRMLTSASEPLGSGESISSRNAQKAPRDRAGSKVQVLVLLMRRQAAAAAALDKRGTEVVGGIPAGCWPESLAEQRLFARACEHSDGHRELERWQTPGDSGGKENVAEMSWWMELLHAIKRTPQTANLVTNQSSAQHNYLEIKREFV</sequence>
<feature type="region of interest" description="Disordered" evidence="1">
    <location>
        <begin position="40"/>
        <end position="60"/>
    </location>
</feature>
<dbReference type="AlphaFoldDB" id="A0AAV5LYX5"/>
<name>A0AAV5LYX5_9ROSI</name>
<accession>A0AAV5LYX5</accession>
<evidence type="ECO:0000313" key="2">
    <source>
        <dbReference type="EMBL" id="GKV41846.1"/>
    </source>
</evidence>
<protein>
    <submittedName>
        <fullName evidence="2">Uncharacterized protein</fullName>
    </submittedName>
</protein>